<dbReference type="InterPro" id="IPR004839">
    <property type="entry name" value="Aminotransferase_I/II_large"/>
</dbReference>
<dbReference type="EMBL" id="JAEKNQ010000021">
    <property type="protein sequence ID" value="MBJ7602582.1"/>
    <property type="molecule type" value="Genomic_DNA"/>
</dbReference>
<evidence type="ECO:0000256" key="5">
    <source>
        <dbReference type="ARBA" id="ARBA00022898"/>
    </source>
</evidence>
<dbReference type="RefSeq" id="WP_338177188.1">
    <property type="nucleotide sequence ID" value="NZ_JAEKNQ010000021.1"/>
</dbReference>
<evidence type="ECO:0000256" key="1">
    <source>
        <dbReference type="ARBA" id="ARBA00001933"/>
    </source>
</evidence>
<comment type="similarity">
    <text evidence="6">Belongs to the class-II pyridoxal-phosphate-dependent aminotransferase family. Histidinol-phosphate aminotransferase subfamily.</text>
</comment>
<dbReference type="GO" id="GO:0000105">
    <property type="term" value="P:L-histidine biosynthetic process"/>
    <property type="evidence" value="ECO:0007669"/>
    <property type="project" value="UniProtKB-UniRule"/>
</dbReference>
<comment type="pathway">
    <text evidence="6">Amino-acid biosynthesis; L-histidine biosynthesis; L-histidine from 5-phospho-alpha-D-ribose 1-diphosphate: step 7/9.</text>
</comment>
<dbReference type="Pfam" id="PF00155">
    <property type="entry name" value="Aminotran_1_2"/>
    <property type="match status" value="1"/>
</dbReference>
<dbReference type="PANTHER" id="PTHR43643:SF3">
    <property type="entry name" value="HISTIDINOL-PHOSPHATE AMINOTRANSFERASE"/>
    <property type="match status" value="1"/>
</dbReference>
<dbReference type="InterPro" id="IPR015421">
    <property type="entry name" value="PyrdxlP-dep_Trfase_major"/>
</dbReference>
<sequence>MPRAGGSYVKAALRKFAPYTPGLQPAEEEGWVKLNTNESPWPPSPRVIQALRSGVGENLRLYPDPLSRGARSAIARHHGVGEDQVALGNGADELIELCFRAFTGKGQAVALLQPTYPVYEPVAAVHECRVSRHPYTADHTLPESFAADEAPLKFVANPNSPTGTWLDRQAVLEVVNGSSGVVALDEAYVDFAPEERTDLIRNGHENLLAIRTFSKSYALAGMRLGYALGTPELIAALNLVKDSYNVNRLGAVAAVAAIEDGEYHDALVEFVLQQRKALTAGLRARGFEVLPSAANFVFCRPPASHRAADMAAALSERQVLVRHYQQEPVSGWLRITVGTSEQHEALLRTLEEIVR</sequence>
<evidence type="ECO:0000313" key="8">
    <source>
        <dbReference type="EMBL" id="MBJ7602582.1"/>
    </source>
</evidence>
<evidence type="ECO:0000256" key="2">
    <source>
        <dbReference type="ARBA" id="ARBA00011738"/>
    </source>
</evidence>
<protein>
    <recommendedName>
        <fullName evidence="6">Histidinol-phosphate aminotransferase</fullName>
        <ecNumber evidence="6">2.6.1.9</ecNumber>
    </recommendedName>
    <alternativeName>
        <fullName evidence="6">Imidazole acetol-phosphate transaminase</fullName>
    </alternativeName>
</protein>
<dbReference type="PROSITE" id="PS00599">
    <property type="entry name" value="AA_TRANSFER_CLASS_2"/>
    <property type="match status" value="1"/>
</dbReference>
<dbReference type="InterPro" id="IPR001917">
    <property type="entry name" value="Aminotrans_II_pyridoxalP_BS"/>
</dbReference>
<dbReference type="Gene3D" id="3.40.640.10">
    <property type="entry name" value="Type I PLP-dependent aspartate aminotransferase-like (Major domain)"/>
    <property type="match status" value="1"/>
</dbReference>
<keyword evidence="4 6" id="KW-0808">Transferase</keyword>
<dbReference type="InterPro" id="IPR005861">
    <property type="entry name" value="HisP_aminotrans"/>
</dbReference>
<dbReference type="CDD" id="cd00609">
    <property type="entry name" value="AAT_like"/>
    <property type="match status" value="1"/>
</dbReference>
<keyword evidence="6" id="KW-0368">Histidine biosynthesis</keyword>
<feature type="modified residue" description="N6-(pyridoxal phosphate)lysine" evidence="6">
    <location>
        <position position="215"/>
    </location>
</feature>
<evidence type="ECO:0000313" key="9">
    <source>
        <dbReference type="Proteomes" id="UP000620075"/>
    </source>
</evidence>
<keyword evidence="6" id="KW-0028">Amino-acid biosynthesis</keyword>
<keyword evidence="3 6" id="KW-0032">Aminotransferase</keyword>
<dbReference type="EC" id="2.6.1.9" evidence="6"/>
<reference evidence="8 9" key="1">
    <citation type="submission" date="2020-10" db="EMBL/GenBank/DDBJ databases">
        <title>Ca. Dormibacterota MAGs.</title>
        <authorList>
            <person name="Montgomery K."/>
        </authorList>
    </citation>
    <scope>NUCLEOTIDE SEQUENCE [LARGE SCALE GENOMIC DNA]</scope>
    <source>
        <strain evidence="8">SC8811_S16_3</strain>
    </source>
</reference>
<accession>A0A934KFA6</accession>
<dbReference type="NCBIfam" id="TIGR01141">
    <property type="entry name" value="hisC"/>
    <property type="match status" value="1"/>
</dbReference>
<name>A0A934KFA6_9BACT</name>
<dbReference type="HAMAP" id="MF_01023">
    <property type="entry name" value="HisC_aminotrans_2"/>
    <property type="match status" value="1"/>
</dbReference>
<proteinExistence type="inferred from homology"/>
<dbReference type="InterPro" id="IPR050106">
    <property type="entry name" value="HistidinolP_aminotransfase"/>
</dbReference>
<evidence type="ECO:0000256" key="4">
    <source>
        <dbReference type="ARBA" id="ARBA00022679"/>
    </source>
</evidence>
<comment type="subunit">
    <text evidence="2 6">Homodimer.</text>
</comment>
<evidence type="ECO:0000256" key="3">
    <source>
        <dbReference type="ARBA" id="ARBA00022576"/>
    </source>
</evidence>
<dbReference type="SUPFAM" id="SSF53383">
    <property type="entry name" value="PLP-dependent transferases"/>
    <property type="match status" value="1"/>
</dbReference>
<dbReference type="InterPro" id="IPR015422">
    <property type="entry name" value="PyrdxlP-dep_Trfase_small"/>
</dbReference>
<dbReference type="Gene3D" id="3.90.1150.10">
    <property type="entry name" value="Aspartate Aminotransferase, domain 1"/>
    <property type="match status" value="1"/>
</dbReference>
<keyword evidence="5 6" id="KW-0663">Pyridoxal phosphate</keyword>
<evidence type="ECO:0000259" key="7">
    <source>
        <dbReference type="Pfam" id="PF00155"/>
    </source>
</evidence>
<dbReference type="Proteomes" id="UP000620075">
    <property type="component" value="Unassembled WGS sequence"/>
</dbReference>
<comment type="cofactor">
    <cofactor evidence="1 6">
        <name>pyridoxal 5'-phosphate</name>
        <dbReference type="ChEBI" id="CHEBI:597326"/>
    </cofactor>
</comment>
<evidence type="ECO:0000256" key="6">
    <source>
        <dbReference type="HAMAP-Rule" id="MF_01023"/>
    </source>
</evidence>
<comment type="caution">
    <text evidence="8">The sequence shown here is derived from an EMBL/GenBank/DDBJ whole genome shotgun (WGS) entry which is preliminary data.</text>
</comment>
<organism evidence="8 9">
    <name type="scientific">Candidatus Dormiibacter inghamiae</name>
    <dbReference type="NCBI Taxonomy" id="3127013"/>
    <lineage>
        <taxon>Bacteria</taxon>
        <taxon>Bacillati</taxon>
        <taxon>Candidatus Dormiibacterota</taxon>
        <taxon>Candidatus Dormibacteria</taxon>
        <taxon>Candidatus Dormibacterales</taxon>
        <taxon>Candidatus Dormibacteraceae</taxon>
        <taxon>Candidatus Dormiibacter</taxon>
    </lineage>
</organism>
<dbReference type="InterPro" id="IPR015424">
    <property type="entry name" value="PyrdxlP-dep_Trfase"/>
</dbReference>
<comment type="catalytic activity">
    <reaction evidence="6">
        <text>L-histidinol phosphate + 2-oxoglutarate = 3-(imidazol-4-yl)-2-oxopropyl phosphate + L-glutamate</text>
        <dbReference type="Rhea" id="RHEA:23744"/>
        <dbReference type="ChEBI" id="CHEBI:16810"/>
        <dbReference type="ChEBI" id="CHEBI:29985"/>
        <dbReference type="ChEBI" id="CHEBI:57766"/>
        <dbReference type="ChEBI" id="CHEBI:57980"/>
        <dbReference type="EC" id="2.6.1.9"/>
    </reaction>
</comment>
<feature type="domain" description="Aminotransferase class I/classII large" evidence="7">
    <location>
        <begin position="31"/>
        <end position="349"/>
    </location>
</feature>
<gene>
    <name evidence="6 8" type="primary">hisC</name>
    <name evidence="8" type="ORF">JF888_05240</name>
</gene>
<dbReference type="GO" id="GO:0030170">
    <property type="term" value="F:pyridoxal phosphate binding"/>
    <property type="evidence" value="ECO:0007669"/>
    <property type="project" value="InterPro"/>
</dbReference>
<dbReference type="GO" id="GO:0004400">
    <property type="term" value="F:histidinol-phosphate transaminase activity"/>
    <property type="evidence" value="ECO:0007669"/>
    <property type="project" value="UniProtKB-UniRule"/>
</dbReference>
<dbReference type="PANTHER" id="PTHR43643">
    <property type="entry name" value="HISTIDINOL-PHOSPHATE AMINOTRANSFERASE 2"/>
    <property type="match status" value="1"/>
</dbReference>
<dbReference type="AlphaFoldDB" id="A0A934KFA6"/>